<evidence type="ECO:0000256" key="1">
    <source>
        <dbReference type="SAM" id="Phobius"/>
    </source>
</evidence>
<keyword evidence="1" id="KW-0812">Transmembrane</keyword>
<proteinExistence type="predicted"/>
<comment type="caution">
    <text evidence="2">The sequence shown here is derived from an EMBL/GenBank/DDBJ whole genome shotgun (WGS) entry which is preliminary data.</text>
</comment>
<keyword evidence="1" id="KW-0472">Membrane</keyword>
<keyword evidence="1" id="KW-1133">Transmembrane helix</keyword>
<name>A0A8X6QLD0_NEPPI</name>
<evidence type="ECO:0000313" key="2">
    <source>
        <dbReference type="EMBL" id="GFU32791.1"/>
    </source>
</evidence>
<sequence>MFPVFFSSDVVLSLAIFSKTCVRGATFLSVFLVEYLQVGLFTWLCDSVRRRLGITLLRGLFAGYISVLAPIYDNLWRVPCWKRAGACFRGVRRAAATVRRD</sequence>
<feature type="transmembrane region" description="Helical" evidence="1">
    <location>
        <begin position="52"/>
        <end position="72"/>
    </location>
</feature>
<organism evidence="2 3">
    <name type="scientific">Nephila pilipes</name>
    <name type="common">Giant wood spider</name>
    <name type="synonym">Nephila maculata</name>
    <dbReference type="NCBI Taxonomy" id="299642"/>
    <lineage>
        <taxon>Eukaryota</taxon>
        <taxon>Metazoa</taxon>
        <taxon>Ecdysozoa</taxon>
        <taxon>Arthropoda</taxon>
        <taxon>Chelicerata</taxon>
        <taxon>Arachnida</taxon>
        <taxon>Araneae</taxon>
        <taxon>Araneomorphae</taxon>
        <taxon>Entelegynae</taxon>
        <taxon>Araneoidea</taxon>
        <taxon>Nephilidae</taxon>
        <taxon>Nephila</taxon>
    </lineage>
</organism>
<gene>
    <name evidence="2" type="ORF">NPIL_432261</name>
</gene>
<dbReference type="AlphaFoldDB" id="A0A8X6QLD0"/>
<dbReference type="EMBL" id="BMAW01129966">
    <property type="protein sequence ID" value="GFU32791.1"/>
    <property type="molecule type" value="Genomic_DNA"/>
</dbReference>
<accession>A0A8X6QLD0</accession>
<protein>
    <submittedName>
        <fullName evidence="2">Uncharacterized protein</fullName>
    </submittedName>
</protein>
<dbReference type="Proteomes" id="UP000887013">
    <property type="component" value="Unassembled WGS sequence"/>
</dbReference>
<reference evidence="2" key="1">
    <citation type="submission" date="2020-08" db="EMBL/GenBank/DDBJ databases">
        <title>Multicomponent nature underlies the extraordinary mechanical properties of spider dragline silk.</title>
        <authorList>
            <person name="Kono N."/>
            <person name="Nakamura H."/>
            <person name="Mori M."/>
            <person name="Yoshida Y."/>
            <person name="Ohtoshi R."/>
            <person name="Malay A.D."/>
            <person name="Moran D.A.P."/>
            <person name="Tomita M."/>
            <person name="Numata K."/>
            <person name="Arakawa K."/>
        </authorList>
    </citation>
    <scope>NUCLEOTIDE SEQUENCE</scope>
</reference>
<keyword evidence="3" id="KW-1185">Reference proteome</keyword>
<evidence type="ECO:0000313" key="3">
    <source>
        <dbReference type="Proteomes" id="UP000887013"/>
    </source>
</evidence>